<feature type="region of interest" description="Disordered" evidence="1">
    <location>
        <begin position="1"/>
        <end position="46"/>
    </location>
</feature>
<evidence type="ECO:0000313" key="3">
    <source>
        <dbReference type="EMBL" id="KAL3076999.1"/>
    </source>
</evidence>
<feature type="compositionally biased region" description="Basic and acidic residues" evidence="1">
    <location>
        <begin position="24"/>
        <end position="34"/>
    </location>
</feature>
<evidence type="ECO:0000313" key="4">
    <source>
        <dbReference type="Proteomes" id="UP001620626"/>
    </source>
</evidence>
<keyword evidence="4" id="KW-1185">Reference proteome</keyword>
<dbReference type="AlphaFoldDB" id="A0ABD2I077"/>
<reference evidence="2 4" key="1">
    <citation type="submission" date="2024-10" db="EMBL/GenBank/DDBJ databases">
        <authorList>
            <person name="Kim D."/>
        </authorList>
    </citation>
    <scope>NUCLEOTIDE SEQUENCE [LARGE SCALE GENOMIC DNA]</scope>
    <source>
        <strain evidence="2">BH-2024</strain>
    </source>
</reference>
<proteinExistence type="predicted"/>
<name>A0ABD2I077_9BILA</name>
<protein>
    <submittedName>
        <fullName evidence="2">Uncharacterized protein</fullName>
    </submittedName>
</protein>
<comment type="caution">
    <text evidence="2">The sequence shown here is derived from an EMBL/GenBank/DDBJ whole genome shotgun (WGS) entry which is preliminary data.</text>
</comment>
<evidence type="ECO:0000313" key="2">
    <source>
        <dbReference type="EMBL" id="KAL3072298.1"/>
    </source>
</evidence>
<dbReference type="EMBL" id="JBICBT010001235">
    <property type="protein sequence ID" value="KAL3076999.1"/>
    <property type="molecule type" value="Genomic_DNA"/>
</dbReference>
<accession>A0ABD2I077</accession>
<evidence type="ECO:0000256" key="1">
    <source>
        <dbReference type="SAM" id="MobiDB-lite"/>
    </source>
</evidence>
<dbReference type="EMBL" id="JBICBT010001334">
    <property type="protein sequence ID" value="KAL3072298.1"/>
    <property type="molecule type" value="Genomic_DNA"/>
</dbReference>
<sequence>MIDSFANFVRGENIRKGRSSTGEWAKDMPPRDDNNNNNSHQNQLTDQHAQLEAMIEEDPELRAILDVLQQMGMPIGVFNTRAELIAALRGMAQRLLEGRR</sequence>
<dbReference type="Proteomes" id="UP001620626">
    <property type="component" value="Unassembled WGS sequence"/>
</dbReference>
<gene>
    <name evidence="2" type="ORF">niasHT_034746</name>
    <name evidence="3" type="ORF">niasHT_035833</name>
</gene>
<organism evidence="2 4">
    <name type="scientific">Heterodera trifolii</name>
    <dbReference type="NCBI Taxonomy" id="157864"/>
    <lineage>
        <taxon>Eukaryota</taxon>
        <taxon>Metazoa</taxon>
        <taxon>Ecdysozoa</taxon>
        <taxon>Nematoda</taxon>
        <taxon>Chromadorea</taxon>
        <taxon>Rhabditida</taxon>
        <taxon>Tylenchina</taxon>
        <taxon>Tylenchomorpha</taxon>
        <taxon>Tylenchoidea</taxon>
        <taxon>Heteroderidae</taxon>
        <taxon>Heteroderinae</taxon>
        <taxon>Heterodera</taxon>
    </lineage>
</organism>